<dbReference type="Gene3D" id="2.130.10.10">
    <property type="entry name" value="YVTN repeat-like/Quinoprotein amine dehydrogenase"/>
    <property type="match status" value="1"/>
</dbReference>
<dbReference type="SMART" id="SM00320">
    <property type="entry name" value="WD40"/>
    <property type="match status" value="4"/>
</dbReference>
<dbReference type="InterPro" id="IPR036322">
    <property type="entry name" value="WD40_repeat_dom_sf"/>
</dbReference>
<proteinExistence type="predicted"/>
<gene>
    <name evidence="4" type="ORF">Agub_g1867</name>
</gene>
<evidence type="ECO:0000313" key="4">
    <source>
        <dbReference type="EMBL" id="GFR41197.1"/>
    </source>
</evidence>
<evidence type="ECO:0000256" key="1">
    <source>
        <dbReference type="ARBA" id="ARBA00022574"/>
    </source>
</evidence>
<dbReference type="EMBL" id="BMAR01000001">
    <property type="protein sequence ID" value="GFR41197.1"/>
    <property type="molecule type" value="Genomic_DNA"/>
</dbReference>
<dbReference type="Proteomes" id="UP001054857">
    <property type="component" value="Unassembled WGS sequence"/>
</dbReference>
<evidence type="ECO:0000313" key="5">
    <source>
        <dbReference type="Proteomes" id="UP001054857"/>
    </source>
</evidence>
<keyword evidence="5" id="KW-1185">Reference proteome</keyword>
<evidence type="ECO:0000256" key="2">
    <source>
        <dbReference type="ARBA" id="ARBA00022737"/>
    </source>
</evidence>
<dbReference type="InterPro" id="IPR051362">
    <property type="entry name" value="WD_repeat_creC_regulators"/>
</dbReference>
<protein>
    <submittedName>
        <fullName evidence="4">Uncharacterized protein</fullName>
    </submittedName>
</protein>
<keyword evidence="2" id="KW-0677">Repeat</keyword>
<organism evidence="4 5">
    <name type="scientific">Astrephomene gubernaculifera</name>
    <dbReference type="NCBI Taxonomy" id="47775"/>
    <lineage>
        <taxon>Eukaryota</taxon>
        <taxon>Viridiplantae</taxon>
        <taxon>Chlorophyta</taxon>
        <taxon>core chlorophytes</taxon>
        <taxon>Chlorophyceae</taxon>
        <taxon>CS clade</taxon>
        <taxon>Chlamydomonadales</taxon>
        <taxon>Astrephomenaceae</taxon>
        <taxon>Astrephomene</taxon>
    </lineage>
</organism>
<accession>A0AAD3HHN2</accession>
<dbReference type="PANTHER" id="PTHR14107">
    <property type="entry name" value="WD REPEAT PROTEIN"/>
    <property type="match status" value="1"/>
</dbReference>
<feature type="compositionally biased region" description="Gly residues" evidence="3">
    <location>
        <begin position="375"/>
        <end position="392"/>
    </location>
</feature>
<dbReference type="InterPro" id="IPR015943">
    <property type="entry name" value="WD40/YVTN_repeat-like_dom_sf"/>
</dbReference>
<evidence type="ECO:0000256" key="3">
    <source>
        <dbReference type="SAM" id="MobiDB-lite"/>
    </source>
</evidence>
<keyword evidence="1" id="KW-0853">WD repeat</keyword>
<comment type="caution">
    <text evidence="4">The sequence shown here is derived from an EMBL/GenBank/DDBJ whole genome shotgun (WGS) entry which is preliminary data.</text>
</comment>
<dbReference type="Pfam" id="PF00400">
    <property type="entry name" value="WD40"/>
    <property type="match status" value="2"/>
</dbReference>
<feature type="region of interest" description="Disordered" evidence="3">
    <location>
        <begin position="370"/>
        <end position="399"/>
    </location>
</feature>
<name>A0AAD3HHN2_9CHLO</name>
<dbReference type="PANTHER" id="PTHR14107:SF16">
    <property type="entry name" value="AT02583P"/>
    <property type="match status" value="1"/>
</dbReference>
<dbReference type="AlphaFoldDB" id="A0AAD3HHN2"/>
<reference evidence="4 5" key="1">
    <citation type="journal article" date="2021" name="Sci. Rep.">
        <title>Genome sequencing of the multicellular alga Astrephomene provides insights into convergent evolution of germ-soma differentiation.</title>
        <authorList>
            <person name="Yamashita S."/>
            <person name="Yamamoto K."/>
            <person name="Matsuzaki R."/>
            <person name="Suzuki S."/>
            <person name="Yamaguchi H."/>
            <person name="Hirooka S."/>
            <person name="Minakuchi Y."/>
            <person name="Miyagishima S."/>
            <person name="Kawachi M."/>
            <person name="Toyoda A."/>
            <person name="Nozaki H."/>
        </authorList>
    </citation>
    <scope>NUCLEOTIDE SEQUENCE [LARGE SCALE GENOMIC DNA]</scope>
    <source>
        <strain evidence="4 5">NIES-4017</strain>
    </source>
</reference>
<dbReference type="InterPro" id="IPR001680">
    <property type="entry name" value="WD40_rpt"/>
</dbReference>
<sequence>MNYSGDRVARDRFKTAEGRFHLHTERVTAPEPFSNQRSTRLTLASLQGGAEEGSWILFNVRDCVHISRYNMTHKEPYKSLVFNNSPVRTGYPTCHAFLSARDGVDLLVGLGDGTVYLMSLRAQLQNSGFQTKPVVLGTLQPEGVSESTRCTAVAWVPRSESGLFVASYNTGNIYMYKKAQVTGEGSGKFSLSLGSSSKSQSPSIIPLGGGGVNDVAPSPDGRHLAAACRDGSLRVVELGSGAVVAGFCSYYGALLCCCFSPDGKYVAAGGEDDLVAVYGLQERYPVVHGQGHRSWVSRVAWDPWAGSEPGDRSRTALSEQLAPSLHIYRLGSAGQDCQLCLWDVQAPGEGDINSGAALLAQMTGMMGSGAKRNGSIGGRAPGAAGGGSEGGPGLPPAASLHDRKASLGKSTNICPSLPRMDMYIVQPVMEHKLHLEPMCDLLFASDSIFTVDHTGNIRRWLRPSADGVGE</sequence>
<dbReference type="SUPFAM" id="SSF50978">
    <property type="entry name" value="WD40 repeat-like"/>
    <property type="match status" value="1"/>
</dbReference>